<sequence>MQAAANRTKQNQHEALELALRDVSLDPGHRQALICLAQIRVGLGQPAATVDIFARVEPPPADAITKPARSMRDSLSEAKRHRVVPSRVACSGASRTRRKAW</sequence>
<comment type="caution">
    <text evidence="2">The sequence shown here is derived from an EMBL/GenBank/DDBJ whole genome shotgun (WGS) entry which is preliminary data.</text>
</comment>
<accession>A0AB34FCX0</accession>
<evidence type="ECO:0000256" key="1">
    <source>
        <dbReference type="SAM" id="MobiDB-lite"/>
    </source>
</evidence>
<feature type="region of interest" description="Disordered" evidence="1">
    <location>
        <begin position="63"/>
        <end position="101"/>
    </location>
</feature>
<keyword evidence="3" id="KW-1185">Reference proteome</keyword>
<evidence type="ECO:0000313" key="3">
    <source>
        <dbReference type="Proteomes" id="UP001163105"/>
    </source>
</evidence>
<proteinExistence type="predicted"/>
<evidence type="ECO:0000313" key="2">
    <source>
        <dbReference type="EMBL" id="KAJ6436722.1"/>
    </source>
</evidence>
<organism evidence="2 3">
    <name type="scientific">Purpureocillium lavendulum</name>
    <dbReference type="NCBI Taxonomy" id="1247861"/>
    <lineage>
        <taxon>Eukaryota</taxon>
        <taxon>Fungi</taxon>
        <taxon>Dikarya</taxon>
        <taxon>Ascomycota</taxon>
        <taxon>Pezizomycotina</taxon>
        <taxon>Sordariomycetes</taxon>
        <taxon>Hypocreomycetidae</taxon>
        <taxon>Hypocreales</taxon>
        <taxon>Ophiocordycipitaceae</taxon>
        <taxon>Purpureocillium</taxon>
    </lineage>
</organism>
<protein>
    <submittedName>
        <fullName evidence="2">Uncharacterized protein</fullName>
    </submittedName>
</protein>
<dbReference type="EMBL" id="JAQHRD010000017">
    <property type="protein sequence ID" value="KAJ6436722.1"/>
    <property type="molecule type" value="Genomic_DNA"/>
</dbReference>
<name>A0AB34FCX0_9HYPO</name>
<dbReference type="AlphaFoldDB" id="A0AB34FCX0"/>
<dbReference type="Proteomes" id="UP001163105">
    <property type="component" value="Unassembled WGS sequence"/>
</dbReference>
<reference evidence="2" key="1">
    <citation type="submission" date="2023-01" db="EMBL/GenBank/DDBJ databases">
        <title>The growth and conidiation of Purpureocillium lavendulum are regulated by nitrogen source and histone H3K14 acetylation.</title>
        <authorList>
            <person name="Tang P."/>
            <person name="Han J."/>
            <person name="Zhang C."/>
            <person name="Tang P."/>
            <person name="Qi F."/>
            <person name="Zhang K."/>
            <person name="Liang L."/>
        </authorList>
    </citation>
    <scope>NUCLEOTIDE SEQUENCE</scope>
    <source>
        <strain evidence="2">YMF1.00683</strain>
    </source>
</reference>
<gene>
    <name evidence="2" type="ORF">O9K51_10686</name>
</gene>